<protein>
    <recommendedName>
        <fullName evidence="8">ATP synthase subunit c</fullName>
    </recommendedName>
    <alternativeName>
        <fullName evidence="8">ATP synthase F(0) sector subunit c</fullName>
    </alternativeName>
    <alternativeName>
        <fullName evidence="8">F-type ATPase subunit c</fullName>
        <shortName evidence="8">F-ATPase subunit c</shortName>
    </alternativeName>
    <alternativeName>
        <fullName evidence="8">Lipid-binding protein</fullName>
    </alternativeName>
</protein>
<dbReference type="InterPro" id="IPR038662">
    <property type="entry name" value="ATP_synth_F0_csu_sf"/>
</dbReference>
<dbReference type="CDD" id="cd18121">
    <property type="entry name" value="ATP-synt_Fo_c"/>
    <property type="match status" value="1"/>
</dbReference>
<comment type="caution">
    <text evidence="8">Lacks conserved residue(s) required for the propagation of feature annotation.</text>
</comment>
<dbReference type="EMBL" id="CP109635">
    <property type="protein sequence ID" value="UYT10311.1"/>
    <property type="molecule type" value="Genomic_DNA"/>
</dbReference>
<name>A0AA46TVG9_9LACT</name>
<organism evidence="10 11">
    <name type="scientific">Lactococcus garvieae</name>
    <dbReference type="NCBI Taxonomy" id="1363"/>
    <lineage>
        <taxon>Bacteria</taxon>
        <taxon>Bacillati</taxon>
        <taxon>Bacillota</taxon>
        <taxon>Bacilli</taxon>
        <taxon>Lactobacillales</taxon>
        <taxon>Streptococcaceae</taxon>
        <taxon>Lactococcus</taxon>
    </lineage>
</organism>
<dbReference type="SUPFAM" id="SSF81333">
    <property type="entry name" value="F1F0 ATP synthase subunit C"/>
    <property type="match status" value="1"/>
</dbReference>
<keyword evidence="8" id="KW-0066">ATP synthesis</keyword>
<keyword evidence="8" id="KW-0138">CF(0)</keyword>
<reference evidence="10" key="1">
    <citation type="submission" date="2022-10" db="EMBL/GenBank/DDBJ databases">
        <title>Genome assembly of Lactococcus garvieae isolates from cricket gut.</title>
        <authorList>
            <person name="Luecke A.R."/>
            <person name="Brown A.M.V."/>
            <person name="Wakeman C.A."/>
        </authorList>
    </citation>
    <scope>NUCLEOTIDE SEQUENCE</scope>
    <source>
        <strain evidence="10">Alexii-11_2</strain>
    </source>
</reference>
<accession>A0AA46TVG9</accession>
<comment type="subcellular location">
    <subcellularLocation>
        <location evidence="8">Cell membrane</location>
        <topology evidence="8">Multi-pass membrane protein</topology>
    </subcellularLocation>
    <subcellularLocation>
        <location evidence="1">Membrane</location>
        <topology evidence="1">Multi-pass membrane protein</topology>
    </subcellularLocation>
</comment>
<comment type="function">
    <text evidence="8">Key component of the F(0) channel; it plays a direct role in translocation across the membrane. A homomeric c-ring of between 10-14 subunits forms the central stalk rotor element with the F(1) delta and epsilon subunits.</text>
</comment>
<comment type="similarity">
    <text evidence="2 8">Belongs to the ATPase C chain family.</text>
</comment>
<dbReference type="Pfam" id="PF00137">
    <property type="entry name" value="ATP-synt_C"/>
    <property type="match status" value="1"/>
</dbReference>
<feature type="domain" description="V-ATPase proteolipid subunit C-like" evidence="9">
    <location>
        <begin position="10"/>
        <end position="73"/>
    </location>
</feature>
<evidence type="ECO:0000313" key="11">
    <source>
        <dbReference type="Proteomes" id="UP001164042"/>
    </source>
</evidence>
<dbReference type="HAMAP" id="MF_01396">
    <property type="entry name" value="ATP_synth_c_bact"/>
    <property type="match status" value="1"/>
</dbReference>
<evidence type="ECO:0000256" key="7">
    <source>
        <dbReference type="ARBA" id="ARBA00023136"/>
    </source>
</evidence>
<keyword evidence="7 8" id="KW-0472">Membrane</keyword>
<feature type="transmembrane region" description="Helical" evidence="8">
    <location>
        <begin position="6"/>
        <end position="30"/>
    </location>
</feature>
<dbReference type="InterPro" id="IPR002379">
    <property type="entry name" value="ATPase_proteolipid_c-like_dom"/>
</dbReference>
<evidence type="ECO:0000256" key="4">
    <source>
        <dbReference type="ARBA" id="ARBA00022781"/>
    </source>
</evidence>
<evidence type="ECO:0000256" key="1">
    <source>
        <dbReference type="ARBA" id="ARBA00004141"/>
    </source>
</evidence>
<dbReference type="GO" id="GO:0046933">
    <property type="term" value="F:proton-transporting ATP synthase activity, rotational mechanism"/>
    <property type="evidence" value="ECO:0007669"/>
    <property type="project" value="UniProtKB-UniRule"/>
</dbReference>
<gene>
    <name evidence="8" type="primary">atpE</name>
    <name evidence="10" type="ORF">OF801_10280</name>
</gene>
<keyword evidence="6 8" id="KW-0406">Ion transport</keyword>
<dbReference type="InterPro" id="IPR035921">
    <property type="entry name" value="F/V-ATP_Csub_sf"/>
</dbReference>
<evidence type="ECO:0000313" key="10">
    <source>
        <dbReference type="EMBL" id="UYT10311.1"/>
    </source>
</evidence>
<dbReference type="PRINTS" id="PR00124">
    <property type="entry name" value="ATPASEC"/>
</dbReference>
<dbReference type="RefSeq" id="WP_264308165.1">
    <property type="nucleotide sequence ID" value="NZ_CP109635.1"/>
</dbReference>
<sequence length="81" mass="8283">MDLVVSMSIIGAAVAIGLATLGAAIGQGIAVSRATEVIGKNPKAKQEVLSILITGLLMIVALMFFSLAVAVILIYLNPFIG</sequence>
<feature type="transmembrane region" description="Helical" evidence="8">
    <location>
        <begin position="51"/>
        <end position="76"/>
    </location>
</feature>
<dbReference type="Proteomes" id="UP001164042">
    <property type="component" value="Chromosome"/>
</dbReference>
<keyword evidence="5 8" id="KW-1133">Transmembrane helix</keyword>
<evidence type="ECO:0000256" key="5">
    <source>
        <dbReference type="ARBA" id="ARBA00022989"/>
    </source>
</evidence>
<dbReference type="Gene3D" id="1.20.20.10">
    <property type="entry name" value="F1F0 ATP synthase subunit C"/>
    <property type="match status" value="1"/>
</dbReference>
<dbReference type="InterPro" id="IPR000454">
    <property type="entry name" value="ATP_synth_F0_csu"/>
</dbReference>
<evidence type="ECO:0000256" key="6">
    <source>
        <dbReference type="ARBA" id="ARBA00023065"/>
    </source>
</evidence>
<keyword evidence="8" id="KW-0813">Transport</keyword>
<evidence type="ECO:0000256" key="8">
    <source>
        <dbReference type="HAMAP-Rule" id="MF_01396"/>
    </source>
</evidence>
<comment type="function">
    <text evidence="8">F(1)F(0) ATP synthase produces ATP from ADP in the presence of a proton or sodium gradient. F-type ATPases consist of two structural domains, F(1) containing the extramembraneous catalytic core and F(0) containing the membrane proton channel, linked together by a central stalk and a peripheral stalk. During catalysis, ATP synthesis in the catalytic domain of F(1) is coupled via a rotary mechanism of the central stalk subunits to proton translocation.</text>
</comment>
<keyword evidence="8" id="KW-0446">Lipid-binding</keyword>
<dbReference type="GO" id="GO:0033177">
    <property type="term" value="C:proton-transporting two-sector ATPase complex, proton-transporting domain"/>
    <property type="evidence" value="ECO:0007669"/>
    <property type="project" value="InterPro"/>
</dbReference>
<keyword evidence="4 8" id="KW-0375">Hydrogen ion transport</keyword>
<keyword evidence="3 8" id="KW-0812">Transmembrane</keyword>
<dbReference type="GO" id="GO:0008289">
    <property type="term" value="F:lipid binding"/>
    <property type="evidence" value="ECO:0007669"/>
    <property type="project" value="UniProtKB-KW"/>
</dbReference>
<dbReference type="AlphaFoldDB" id="A0AA46TVG9"/>
<proteinExistence type="inferred from homology"/>
<evidence type="ECO:0000256" key="2">
    <source>
        <dbReference type="ARBA" id="ARBA00006704"/>
    </source>
</evidence>
<keyword evidence="8" id="KW-1003">Cell membrane</keyword>
<evidence type="ECO:0000259" key="9">
    <source>
        <dbReference type="Pfam" id="PF00137"/>
    </source>
</evidence>
<dbReference type="GO" id="GO:0005886">
    <property type="term" value="C:plasma membrane"/>
    <property type="evidence" value="ECO:0007669"/>
    <property type="project" value="UniProtKB-SubCell"/>
</dbReference>
<evidence type="ECO:0000256" key="3">
    <source>
        <dbReference type="ARBA" id="ARBA00022692"/>
    </source>
</evidence>
<dbReference type="GO" id="GO:0045259">
    <property type="term" value="C:proton-transporting ATP synthase complex"/>
    <property type="evidence" value="ECO:0007669"/>
    <property type="project" value="UniProtKB-KW"/>
</dbReference>